<evidence type="ECO:0000313" key="3">
    <source>
        <dbReference type="Proteomes" id="UP001275440"/>
    </source>
</evidence>
<evidence type="ECO:0000256" key="1">
    <source>
        <dbReference type="SAM" id="Phobius"/>
    </source>
</evidence>
<keyword evidence="1" id="KW-0812">Transmembrane</keyword>
<protein>
    <submittedName>
        <fullName evidence="2">DUF2631 domain-containing protein</fullName>
    </submittedName>
</protein>
<feature type="transmembrane region" description="Helical" evidence="1">
    <location>
        <begin position="30"/>
        <end position="51"/>
    </location>
</feature>
<evidence type="ECO:0000313" key="2">
    <source>
        <dbReference type="EMBL" id="MDV2475866.1"/>
    </source>
</evidence>
<accession>A0ABU3WPH7</accession>
<feature type="transmembrane region" description="Helical" evidence="1">
    <location>
        <begin position="57"/>
        <end position="75"/>
    </location>
</feature>
<proteinExistence type="predicted"/>
<dbReference type="EMBL" id="WBMO01000001">
    <property type="protein sequence ID" value="MDV2475866.1"/>
    <property type="molecule type" value="Genomic_DNA"/>
</dbReference>
<dbReference type="InterPro" id="IPR024341">
    <property type="entry name" value="DUF2631"/>
</dbReference>
<sequence>MAGTELQSTHVDTAEVPSAEWGWSGEAPKLFRTMGVIAAIFLLFMIIGNHHGRVEDWYLIGFAALLVLIIVVDAVKRRRPR</sequence>
<dbReference type="Proteomes" id="UP001275440">
    <property type="component" value="Unassembled WGS sequence"/>
</dbReference>
<keyword evidence="1" id="KW-0472">Membrane</keyword>
<keyword evidence="1" id="KW-1133">Transmembrane helix</keyword>
<dbReference type="Pfam" id="PF10939">
    <property type="entry name" value="DUF2631"/>
    <property type="match status" value="1"/>
</dbReference>
<name>A0ABU3WPH7_9NOCA</name>
<keyword evidence="3" id="KW-1185">Reference proteome</keyword>
<reference evidence="2 3" key="1">
    <citation type="submission" date="2019-10" db="EMBL/GenBank/DDBJ databases">
        <title>Draft Genome Assembly of Rhodococcus zopfii DSM44189.</title>
        <authorList>
            <person name="Sutton J.M."/>
            <person name="Akob D.M."/>
            <person name="Bushman T.J."/>
        </authorList>
    </citation>
    <scope>NUCLEOTIDE SEQUENCE [LARGE SCALE GENOMIC DNA]</scope>
    <source>
        <strain evidence="2 3">DSM 44189</strain>
    </source>
</reference>
<comment type="caution">
    <text evidence="2">The sequence shown here is derived from an EMBL/GenBank/DDBJ whole genome shotgun (WGS) entry which is preliminary data.</text>
</comment>
<organism evidence="2 3">
    <name type="scientific">Rhodococcus zopfii</name>
    <dbReference type="NCBI Taxonomy" id="43772"/>
    <lineage>
        <taxon>Bacteria</taxon>
        <taxon>Bacillati</taxon>
        <taxon>Actinomycetota</taxon>
        <taxon>Actinomycetes</taxon>
        <taxon>Mycobacteriales</taxon>
        <taxon>Nocardiaceae</taxon>
        <taxon>Rhodococcus</taxon>
    </lineage>
</organism>
<gene>
    <name evidence="2" type="ORF">F8M49_11815</name>
</gene>
<dbReference type="RefSeq" id="WP_072810856.1">
    <property type="nucleotide sequence ID" value="NZ_JAHWLX010000018.1"/>
</dbReference>